<feature type="binding site" evidence="14">
    <location>
        <position position="139"/>
    </location>
    <ligand>
        <name>Zn(2+)</name>
        <dbReference type="ChEBI" id="CHEBI:29105"/>
    </ligand>
</feature>
<evidence type="ECO:0000256" key="1">
    <source>
        <dbReference type="ARBA" id="ARBA00002997"/>
    </source>
</evidence>
<dbReference type="EMBL" id="MCRK01000012">
    <property type="protein sequence ID" value="OPA81622.1"/>
    <property type="molecule type" value="Genomic_DNA"/>
</dbReference>
<feature type="binding site" evidence="15">
    <location>
        <position position="131"/>
    </location>
    <ligand>
        <name>Fe cation</name>
        <dbReference type="ChEBI" id="CHEBI:24875"/>
    </ligand>
</feature>
<dbReference type="Gene3D" id="3.30.1490.190">
    <property type="match status" value="1"/>
</dbReference>
<evidence type="ECO:0000256" key="3">
    <source>
        <dbReference type="ARBA" id="ARBA00007957"/>
    </source>
</evidence>
<sequence length="148" mass="17656">MNEFDKIYKSFSELLGDLNYKNSYIKEKILNILYISSNHLSASDIQNIFKKQYKEQISLTSIYSFLNFLTECNLVNVYYENNIREYELNLSSHHDHLICEKCNKIITFFDKDIEKRQHIVSSNNKFNLIGHTMILYGICKECQNIKKY</sequence>
<dbReference type="InterPro" id="IPR036390">
    <property type="entry name" value="WH_DNA-bd_sf"/>
</dbReference>
<dbReference type="Pfam" id="PF01475">
    <property type="entry name" value="FUR"/>
    <property type="match status" value="1"/>
</dbReference>
<comment type="subunit">
    <text evidence="4">Homodimer.</text>
</comment>
<dbReference type="AlphaFoldDB" id="A0AAX0LBN4"/>
<keyword evidence="8 14" id="KW-0479">Metal-binding</keyword>
<evidence type="ECO:0000256" key="6">
    <source>
        <dbReference type="ARBA" id="ARBA00022490"/>
    </source>
</evidence>
<keyword evidence="13" id="KW-0804">Transcription</keyword>
<dbReference type="InterPro" id="IPR002481">
    <property type="entry name" value="FUR"/>
</dbReference>
<dbReference type="Gene3D" id="1.10.10.10">
    <property type="entry name" value="Winged helix-like DNA-binding domain superfamily/Winged helix DNA-binding domain"/>
    <property type="match status" value="1"/>
</dbReference>
<dbReference type="PANTHER" id="PTHR33202">
    <property type="entry name" value="ZINC UPTAKE REGULATION PROTEIN"/>
    <property type="match status" value="1"/>
</dbReference>
<keyword evidence="12" id="KW-0238">DNA-binding</keyword>
<comment type="cofactor">
    <cofactor evidence="14">
        <name>Zn(2+)</name>
        <dbReference type="ChEBI" id="CHEBI:29105"/>
    </cofactor>
    <text evidence="14">Binds 1 zinc ion per subunit.</text>
</comment>
<evidence type="ECO:0000313" key="17">
    <source>
        <dbReference type="Proteomes" id="UP000189728"/>
    </source>
</evidence>
<comment type="subcellular location">
    <subcellularLocation>
        <location evidence="2">Cytoplasm</location>
    </subcellularLocation>
</comment>
<keyword evidence="6" id="KW-0963">Cytoplasm</keyword>
<organism evidence="16 17">
    <name type="scientific">Campylobacter pinnipediorum subsp. pinnipediorum</name>
    <dbReference type="NCBI Taxonomy" id="1660067"/>
    <lineage>
        <taxon>Bacteria</taxon>
        <taxon>Pseudomonadati</taxon>
        <taxon>Campylobacterota</taxon>
        <taxon>Epsilonproteobacteria</taxon>
        <taxon>Campylobacterales</taxon>
        <taxon>Campylobacteraceae</taxon>
        <taxon>Campylobacter</taxon>
    </lineage>
</organism>
<keyword evidence="11" id="KW-0805">Transcription regulation</keyword>
<feature type="binding site" evidence="15">
    <location>
        <position position="114"/>
    </location>
    <ligand>
        <name>Fe cation</name>
        <dbReference type="ChEBI" id="CHEBI:24875"/>
    </ligand>
</feature>
<dbReference type="GO" id="GO:0045892">
    <property type="term" value="P:negative regulation of DNA-templated transcription"/>
    <property type="evidence" value="ECO:0007669"/>
    <property type="project" value="TreeGrafter"/>
</dbReference>
<evidence type="ECO:0000256" key="4">
    <source>
        <dbReference type="ARBA" id="ARBA00011738"/>
    </source>
</evidence>
<comment type="caution">
    <text evidence="16">The sequence shown here is derived from an EMBL/GenBank/DDBJ whole genome shotgun (WGS) entry which is preliminary data.</text>
</comment>
<dbReference type="PANTHER" id="PTHR33202:SF2">
    <property type="entry name" value="FERRIC UPTAKE REGULATION PROTEIN"/>
    <property type="match status" value="1"/>
</dbReference>
<evidence type="ECO:0000256" key="9">
    <source>
        <dbReference type="ARBA" id="ARBA00022833"/>
    </source>
</evidence>
<protein>
    <recommendedName>
        <fullName evidence="5">Ferric uptake regulation protein</fullName>
    </recommendedName>
</protein>
<evidence type="ECO:0000256" key="15">
    <source>
        <dbReference type="PIRSR" id="PIRSR602481-2"/>
    </source>
</evidence>
<accession>A0AAX0LBN4</accession>
<dbReference type="GO" id="GO:0005829">
    <property type="term" value="C:cytosol"/>
    <property type="evidence" value="ECO:0007669"/>
    <property type="project" value="TreeGrafter"/>
</dbReference>
<keyword evidence="10 15" id="KW-0408">Iron</keyword>
<keyword evidence="9 14" id="KW-0862">Zinc</keyword>
<feature type="binding site" evidence="14">
    <location>
        <position position="102"/>
    </location>
    <ligand>
        <name>Zn(2+)</name>
        <dbReference type="ChEBI" id="CHEBI:29105"/>
    </ligand>
</feature>
<name>A0AAX0LBN4_9BACT</name>
<reference evidence="16 17" key="1">
    <citation type="submission" date="2016-08" db="EMBL/GenBank/DDBJ databases">
        <title>Campylobacter species from sea mammals.</title>
        <authorList>
            <person name="Gilbert M.J."/>
            <person name="Byrne B.A."/>
            <person name="Zomer A.L."/>
            <person name="Wagenaar J.A."/>
        </authorList>
    </citation>
    <scope>NUCLEOTIDE SEQUENCE [LARGE SCALE GENOMIC DNA]</scope>
    <source>
        <strain evidence="16 17">1105248</strain>
    </source>
</reference>
<dbReference type="GO" id="GO:0000976">
    <property type="term" value="F:transcription cis-regulatory region binding"/>
    <property type="evidence" value="ECO:0007669"/>
    <property type="project" value="TreeGrafter"/>
</dbReference>
<comment type="function">
    <text evidence="1">Acts as a global negative controlling element, employing Fe(2+) as a cofactor to bind the operator of the repressed genes.</text>
</comment>
<dbReference type="GO" id="GO:1900705">
    <property type="term" value="P:negative regulation of siderophore biosynthetic process"/>
    <property type="evidence" value="ECO:0007669"/>
    <property type="project" value="TreeGrafter"/>
</dbReference>
<evidence type="ECO:0000256" key="14">
    <source>
        <dbReference type="PIRSR" id="PIRSR602481-1"/>
    </source>
</evidence>
<evidence type="ECO:0000256" key="12">
    <source>
        <dbReference type="ARBA" id="ARBA00023125"/>
    </source>
</evidence>
<proteinExistence type="inferred from homology"/>
<feature type="binding site" evidence="15">
    <location>
        <position position="93"/>
    </location>
    <ligand>
        <name>Fe cation</name>
        <dbReference type="ChEBI" id="CHEBI:24875"/>
    </ligand>
</feature>
<feature type="binding site" evidence="14">
    <location>
        <position position="99"/>
    </location>
    <ligand>
        <name>Zn(2+)</name>
        <dbReference type="ChEBI" id="CHEBI:29105"/>
    </ligand>
</feature>
<dbReference type="GO" id="GO:0008270">
    <property type="term" value="F:zinc ion binding"/>
    <property type="evidence" value="ECO:0007669"/>
    <property type="project" value="TreeGrafter"/>
</dbReference>
<gene>
    <name evidence="16" type="ORF">BFG04_00310</name>
</gene>
<evidence type="ECO:0000256" key="2">
    <source>
        <dbReference type="ARBA" id="ARBA00004496"/>
    </source>
</evidence>
<comment type="similarity">
    <text evidence="3">Belongs to the Fur family.</text>
</comment>
<dbReference type="GO" id="GO:0003700">
    <property type="term" value="F:DNA-binding transcription factor activity"/>
    <property type="evidence" value="ECO:0007669"/>
    <property type="project" value="InterPro"/>
</dbReference>
<evidence type="ECO:0000256" key="10">
    <source>
        <dbReference type="ARBA" id="ARBA00023004"/>
    </source>
</evidence>
<keyword evidence="7" id="KW-0678">Repressor</keyword>
<evidence type="ECO:0000256" key="8">
    <source>
        <dbReference type="ARBA" id="ARBA00022723"/>
    </source>
</evidence>
<comment type="cofactor">
    <cofactor evidence="15">
        <name>Mn(2+)</name>
        <dbReference type="ChEBI" id="CHEBI:29035"/>
    </cofactor>
    <cofactor evidence="15">
        <name>Fe(2+)</name>
        <dbReference type="ChEBI" id="CHEBI:29033"/>
    </cofactor>
    <text evidence="15">Binds 1 Mn(2+) or Fe(2+) ion per subunit.</text>
</comment>
<dbReference type="SUPFAM" id="SSF46785">
    <property type="entry name" value="Winged helix' DNA-binding domain"/>
    <property type="match status" value="1"/>
</dbReference>
<evidence type="ECO:0000313" key="16">
    <source>
        <dbReference type="EMBL" id="OPA81622.1"/>
    </source>
</evidence>
<evidence type="ECO:0000256" key="7">
    <source>
        <dbReference type="ARBA" id="ARBA00022491"/>
    </source>
</evidence>
<dbReference type="CDD" id="cd07153">
    <property type="entry name" value="Fur_like"/>
    <property type="match status" value="1"/>
</dbReference>
<dbReference type="Proteomes" id="UP000189728">
    <property type="component" value="Unassembled WGS sequence"/>
</dbReference>
<evidence type="ECO:0000256" key="13">
    <source>
        <dbReference type="ARBA" id="ARBA00023163"/>
    </source>
</evidence>
<dbReference type="InterPro" id="IPR036388">
    <property type="entry name" value="WH-like_DNA-bd_sf"/>
</dbReference>
<evidence type="ECO:0000256" key="11">
    <source>
        <dbReference type="ARBA" id="ARBA00023015"/>
    </source>
</evidence>
<dbReference type="RefSeq" id="WP_069632280.1">
    <property type="nucleotide sequence ID" value="NZ_CP012547.1"/>
</dbReference>
<feature type="binding site" evidence="14">
    <location>
        <position position="142"/>
    </location>
    <ligand>
        <name>Zn(2+)</name>
        <dbReference type="ChEBI" id="CHEBI:29105"/>
    </ligand>
</feature>
<dbReference type="InterPro" id="IPR043135">
    <property type="entry name" value="Fur_C"/>
</dbReference>
<evidence type="ECO:0000256" key="5">
    <source>
        <dbReference type="ARBA" id="ARBA00020910"/>
    </source>
</evidence>
<feature type="binding site" evidence="15">
    <location>
        <position position="95"/>
    </location>
    <ligand>
        <name>Fe cation</name>
        <dbReference type="ChEBI" id="CHEBI:24875"/>
    </ligand>
</feature>